<keyword evidence="5 6" id="KW-0472">Membrane</keyword>
<dbReference type="InterPro" id="IPR002797">
    <property type="entry name" value="Polysacc_synth"/>
</dbReference>
<evidence type="ECO:0000256" key="6">
    <source>
        <dbReference type="SAM" id="Phobius"/>
    </source>
</evidence>
<feature type="transmembrane region" description="Helical" evidence="6">
    <location>
        <begin position="442"/>
        <end position="463"/>
    </location>
</feature>
<feature type="transmembrane region" description="Helical" evidence="6">
    <location>
        <begin position="192"/>
        <end position="212"/>
    </location>
</feature>
<keyword evidence="3 6" id="KW-0812">Transmembrane</keyword>
<feature type="transmembrane region" description="Helical" evidence="6">
    <location>
        <begin position="90"/>
        <end position="116"/>
    </location>
</feature>
<keyword evidence="4 6" id="KW-1133">Transmembrane helix</keyword>
<dbReference type="InterPro" id="IPR050833">
    <property type="entry name" value="Poly_Biosynth_Transport"/>
</dbReference>
<evidence type="ECO:0000256" key="3">
    <source>
        <dbReference type="ARBA" id="ARBA00022692"/>
    </source>
</evidence>
<evidence type="ECO:0008006" key="9">
    <source>
        <dbReference type="Google" id="ProtNLM"/>
    </source>
</evidence>
<dbReference type="RefSeq" id="WP_048174216.1">
    <property type="nucleotide sequence ID" value="NZ_CP009506.1"/>
</dbReference>
<proteinExistence type="predicted"/>
<dbReference type="KEGG" id="msw:MSSIT_3774"/>
<feature type="transmembrane region" description="Helical" evidence="6">
    <location>
        <begin position="163"/>
        <end position="186"/>
    </location>
</feature>
<feature type="transmembrane region" description="Helical" evidence="6">
    <location>
        <begin position="46"/>
        <end position="65"/>
    </location>
</feature>
<reference evidence="7 8" key="1">
    <citation type="submission" date="2014-07" db="EMBL/GenBank/DDBJ databases">
        <title>Methanogenic archaea and the global carbon cycle.</title>
        <authorList>
            <person name="Henriksen J.R."/>
            <person name="Luke J."/>
            <person name="Reinhart S."/>
            <person name="Benedict M.N."/>
            <person name="Youngblut N.D."/>
            <person name="Metcalf M.E."/>
            <person name="Whitaker R.J."/>
            <person name="Metcalf W.W."/>
        </authorList>
    </citation>
    <scope>NUCLEOTIDE SEQUENCE [LARGE SCALE GENOMIC DNA]</scope>
    <source>
        <strain evidence="7 8">T4/M</strain>
    </source>
</reference>
<feature type="transmembrane region" description="Helical" evidence="6">
    <location>
        <begin position="349"/>
        <end position="369"/>
    </location>
</feature>
<feature type="transmembrane region" description="Helical" evidence="6">
    <location>
        <begin position="406"/>
        <end position="430"/>
    </location>
</feature>
<name>A0A0E3P912_9EURY</name>
<dbReference type="AlphaFoldDB" id="A0A0E3P912"/>
<feature type="transmembrane region" description="Helical" evidence="6">
    <location>
        <begin position="21"/>
        <end position="40"/>
    </location>
</feature>
<evidence type="ECO:0000256" key="2">
    <source>
        <dbReference type="ARBA" id="ARBA00022475"/>
    </source>
</evidence>
<evidence type="ECO:0000256" key="1">
    <source>
        <dbReference type="ARBA" id="ARBA00004651"/>
    </source>
</evidence>
<dbReference type="HOGENOM" id="CLU_039594_1_0_2"/>
<dbReference type="GO" id="GO:0005886">
    <property type="term" value="C:plasma membrane"/>
    <property type="evidence" value="ECO:0007669"/>
    <property type="project" value="UniProtKB-SubCell"/>
</dbReference>
<comment type="subcellular location">
    <subcellularLocation>
        <location evidence="1">Cell membrane</location>
        <topology evidence="1">Multi-pass membrane protein</topology>
    </subcellularLocation>
</comment>
<accession>A0A0E3P912</accession>
<evidence type="ECO:0000256" key="5">
    <source>
        <dbReference type="ARBA" id="ARBA00023136"/>
    </source>
</evidence>
<feature type="transmembrane region" description="Helical" evidence="6">
    <location>
        <begin position="381"/>
        <end position="400"/>
    </location>
</feature>
<feature type="transmembrane region" description="Helical" evidence="6">
    <location>
        <begin position="277"/>
        <end position="297"/>
    </location>
</feature>
<keyword evidence="2" id="KW-1003">Cell membrane</keyword>
<evidence type="ECO:0000256" key="4">
    <source>
        <dbReference type="ARBA" id="ARBA00022989"/>
    </source>
</evidence>
<sequence>MNINVNEDNISKQFGKNVMMNALSFIIGILIGLLLVPYFIEKLGVAAYGIIPIATSVSTYIGIFTQTTNASVSRYLTLDLQKKDFKKANITFNTSLFGIIAIVLTLTPLIFILSYFSPKYINVPSNQETDVVILFFSVLGSFIIGTVGGLLQVSPFAYNRIDIIKGINIISTLTQVVLVVIFFILFTPSLMYVGLSYLISSIISFLISIYIFRSVSPSLKISSSYFDKRKLKEMFSTTGWMMINHIGGLLFLQTDIILVNILFGATSSGEYAVVLKWSTLIRTMTTLLTGILTPIYFTYFAKKQLKKIIATSSASIKLIGLSLALPIGCICGFSSNLLSLWVGEQFIKLAPLMWISLTHLIINLPVYSLSSINICFNKVRIPGIITILTGLGSILLSITLSHYTNLGYYSVAIAGATMLTLNNGFFISWYTAKLLGIKKSTFIFLLTPGIFAMLIIGVTAHVISQYIYFPSIISLIVCCIMLSLLYLFLIWLIALNQKEKELISSLLFQYIPTNRMKKVTRD</sequence>
<dbReference type="PANTHER" id="PTHR30250">
    <property type="entry name" value="PST FAMILY PREDICTED COLANIC ACID TRANSPORTER"/>
    <property type="match status" value="1"/>
</dbReference>
<feature type="transmembrane region" description="Helical" evidence="6">
    <location>
        <begin position="469"/>
        <end position="495"/>
    </location>
</feature>
<keyword evidence="8" id="KW-1185">Reference proteome</keyword>
<dbReference type="Pfam" id="PF01943">
    <property type="entry name" value="Polysacc_synt"/>
    <property type="match status" value="1"/>
</dbReference>
<dbReference type="PANTHER" id="PTHR30250:SF26">
    <property type="entry name" value="PSMA PROTEIN"/>
    <property type="match status" value="1"/>
</dbReference>
<evidence type="ECO:0000313" key="7">
    <source>
        <dbReference type="EMBL" id="AKB30493.1"/>
    </source>
</evidence>
<evidence type="ECO:0000313" key="8">
    <source>
        <dbReference type="Proteomes" id="UP000033111"/>
    </source>
</evidence>
<feature type="transmembrane region" description="Helical" evidence="6">
    <location>
        <begin position="131"/>
        <end position="151"/>
    </location>
</feature>
<dbReference type="PATRIC" id="fig|1434120.4.peg.4890"/>
<gene>
    <name evidence="7" type="ORF">MSSIT_3774</name>
</gene>
<organism evidence="7 8">
    <name type="scientific">Methanosarcina siciliae T4/M</name>
    <dbReference type="NCBI Taxonomy" id="1434120"/>
    <lineage>
        <taxon>Archaea</taxon>
        <taxon>Methanobacteriati</taxon>
        <taxon>Methanobacteriota</taxon>
        <taxon>Stenosarchaea group</taxon>
        <taxon>Methanomicrobia</taxon>
        <taxon>Methanosarcinales</taxon>
        <taxon>Methanosarcinaceae</taxon>
        <taxon>Methanosarcina</taxon>
    </lineage>
</organism>
<protein>
    <recommendedName>
        <fullName evidence="9">Polysaccharide biosynthesis protein</fullName>
    </recommendedName>
</protein>
<dbReference type="GeneID" id="24862725"/>
<feature type="transmembrane region" description="Helical" evidence="6">
    <location>
        <begin position="239"/>
        <end position="265"/>
    </location>
</feature>
<feature type="transmembrane region" description="Helical" evidence="6">
    <location>
        <begin position="318"/>
        <end position="343"/>
    </location>
</feature>
<dbReference type="OrthoDB" id="107091at2157"/>
<dbReference type="Proteomes" id="UP000033111">
    <property type="component" value="Chromosome"/>
</dbReference>
<dbReference type="EMBL" id="CP009506">
    <property type="protein sequence ID" value="AKB30493.1"/>
    <property type="molecule type" value="Genomic_DNA"/>
</dbReference>